<dbReference type="EMBL" id="CP006842">
    <property type="protein sequence ID" value="AHW64889.1"/>
    <property type="molecule type" value="Genomic_DNA"/>
</dbReference>
<dbReference type="InterPro" id="IPR010982">
    <property type="entry name" value="Lambda_DNA-bd_dom_sf"/>
</dbReference>
<dbReference type="RefSeq" id="WP_038549830.1">
    <property type="nucleotide sequence ID" value="NZ_CP006842.1"/>
</dbReference>
<evidence type="ECO:0000313" key="3">
    <source>
        <dbReference type="EMBL" id="AHW64889.1"/>
    </source>
</evidence>
<dbReference type="AlphaFoldDB" id="X5DUD2"/>
<dbReference type="Pfam" id="PF01381">
    <property type="entry name" value="HTH_3"/>
    <property type="match status" value="1"/>
</dbReference>
<accession>X5DUD2</accession>
<dbReference type="KEGG" id="cgy:CGLY_12245"/>
<gene>
    <name evidence="3" type="ORF">CGLY_12245</name>
</gene>
<evidence type="ECO:0000313" key="4">
    <source>
        <dbReference type="Proteomes" id="UP000023703"/>
    </source>
</evidence>
<dbReference type="InterPro" id="IPR001387">
    <property type="entry name" value="Cro/C1-type_HTH"/>
</dbReference>
<dbReference type="OrthoDB" id="4571956at2"/>
<dbReference type="SUPFAM" id="SSF47413">
    <property type="entry name" value="lambda repressor-like DNA-binding domains"/>
    <property type="match status" value="1"/>
</dbReference>
<dbReference type="STRING" id="1404245.CGLY_12245"/>
<reference evidence="3 4" key="1">
    <citation type="journal article" date="2015" name="Int. J. Syst. Evol. Microbiol.">
        <title>Revisiting Corynebacterium glyciniphilum (ex Kubota et al., 1972) sp. nov., nom. rev., isolated from putrefied banana.</title>
        <authorList>
            <person name="Al-Dilaimi A."/>
            <person name="Bednarz H."/>
            <person name="Lomker A."/>
            <person name="Niehaus K."/>
            <person name="Kalinowski J."/>
            <person name="Ruckert C."/>
        </authorList>
    </citation>
    <scope>NUCLEOTIDE SEQUENCE [LARGE SCALE GENOMIC DNA]</scope>
    <source>
        <strain evidence="3">AJ 3170</strain>
    </source>
</reference>
<dbReference type="GO" id="GO:0003677">
    <property type="term" value="F:DNA binding"/>
    <property type="evidence" value="ECO:0007669"/>
    <property type="project" value="InterPro"/>
</dbReference>
<protein>
    <submittedName>
        <fullName evidence="3">Putative transcriptional regulator, HTH3-type</fullName>
    </submittedName>
</protein>
<sequence length="239" mass="26629">MDVGTQIAKRRSDLGLTQADLAQAAEITVRTIGSVERNETWPRKKTLGAIEHALGWAPGSLERIREGGAPDLLPATIPEGLFPHSLQDQLGYMQEKQRGSSPKDRDGEYIDTNNGEDLTALRASMRVLDQLPQPVQDLILQQARRDFFAVGSRLTQENDRRLIQYAFELLDKQETDEAAARGKTRPRVVDEEHGNTPGSLPHEQEEPETTTPNVQSLPYVAHDTDTEPEEGDDDYHDGP</sequence>
<evidence type="ECO:0000256" key="1">
    <source>
        <dbReference type="SAM" id="MobiDB-lite"/>
    </source>
</evidence>
<dbReference type="SMART" id="SM00530">
    <property type="entry name" value="HTH_XRE"/>
    <property type="match status" value="1"/>
</dbReference>
<dbReference type="HOGENOM" id="CLU_1159563_0_0_11"/>
<feature type="region of interest" description="Disordered" evidence="1">
    <location>
        <begin position="175"/>
        <end position="239"/>
    </location>
</feature>
<dbReference type="eggNOG" id="COG1476">
    <property type="taxonomic scope" value="Bacteria"/>
</dbReference>
<proteinExistence type="predicted"/>
<feature type="compositionally biased region" description="Acidic residues" evidence="1">
    <location>
        <begin position="226"/>
        <end position="239"/>
    </location>
</feature>
<dbReference type="CDD" id="cd00093">
    <property type="entry name" value="HTH_XRE"/>
    <property type="match status" value="1"/>
</dbReference>
<dbReference type="Gene3D" id="1.10.260.40">
    <property type="entry name" value="lambda repressor-like DNA-binding domains"/>
    <property type="match status" value="1"/>
</dbReference>
<evidence type="ECO:0000259" key="2">
    <source>
        <dbReference type="PROSITE" id="PS50943"/>
    </source>
</evidence>
<keyword evidence="4" id="KW-1185">Reference proteome</keyword>
<feature type="domain" description="HTH cro/C1-type" evidence="2">
    <location>
        <begin position="7"/>
        <end position="61"/>
    </location>
</feature>
<organism evidence="3 4">
    <name type="scientific">Corynebacterium glyciniphilum AJ 3170</name>
    <dbReference type="NCBI Taxonomy" id="1404245"/>
    <lineage>
        <taxon>Bacteria</taxon>
        <taxon>Bacillati</taxon>
        <taxon>Actinomycetota</taxon>
        <taxon>Actinomycetes</taxon>
        <taxon>Mycobacteriales</taxon>
        <taxon>Corynebacteriaceae</taxon>
        <taxon>Corynebacterium</taxon>
    </lineage>
</organism>
<name>X5DUD2_9CORY</name>
<dbReference type="PROSITE" id="PS50943">
    <property type="entry name" value="HTH_CROC1"/>
    <property type="match status" value="1"/>
</dbReference>
<dbReference type="Proteomes" id="UP000023703">
    <property type="component" value="Chromosome"/>
</dbReference>